<dbReference type="GO" id="GO:0002181">
    <property type="term" value="P:cytoplasmic translation"/>
    <property type="evidence" value="ECO:0007669"/>
    <property type="project" value="TreeGrafter"/>
</dbReference>
<evidence type="ECO:0000313" key="6">
    <source>
        <dbReference type="Proteomes" id="UP000188320"/>
    </source>
</evidence>
<feature type="compositionally biased region" description="Basic residues" evidence="4">
    <location>
        <begin position="81"/>
        <end position="91"/>
    </location>
</feature>
<dbReference type="InterPro" id="IPR014722">
    <property type="entry name" value="Rib_uL2_dom2"/>
</dbReference>
<dbReference type="Proteomes" id="UP000188320">
    <property type="component" value="Unassembled WGS sequence"/>
</dbReference>
<evidence type="ECO:0000256" key="1">
    <source>
        <dbReference type="ARBA" id="ARBA00010592"/>
    </source>
</evidence>
<feature type="region of interest" description="Disordered" evidence="4">
    <location>
        <begin position="35"/>
        <end position="91"/>
    </location>
</feature>
<keyword evidence="2 5" id="KW-0689">Ribosomal protein</keyword>
<dbReference type="InterPro" id="IPR041997">
    <property type="entry name" value="Ribosomal_eL6_KOW"/>
</dbReference>
<dbReference type="OrthoDB" id="2436667at2759"/>
<dbReference type="GO" id="GO:0022625">
    <property type="term" value="C:cytosolic large ribosomal subunit"/>
    <property type="evidence" value="ECO:0007669"/>
    <property type="project" value="TreeGrafter"/>
</dbReference>
<dbReference type="EMBL" id="LSSK01001819">
    <property type="protein sequence ID" value="OMH78741.1"/>
    <property type="molecule type" value="Genomic_DNA"/>
</dbReference>
<name>A0A1R1PCS1_ZANCU</name>
<dbReference type="AlphaFoldDB" id="A0A1R1PCS1"/>
<dbReference type="GO" id="GO:0000027">
    <property type="term" value="P:ribosomal large subunit assembly"/>
    <property type="evidence" value="ECO:0007669"/>
    <property type="project" value="TreeGrafter"/>
</dbReference>
<dbReference type="GO" id="GO:0003723">
    <property type="term" value="F:RNA binding"/>
    <property type="evidence" value="ECO:0007669"/>
    <property type="project" value="TreeGrafter"/>
</dbReference>
<sequence>MARADVKRQIVPGVSRASRSRAFKNRGTYKVKRVAGPRREEKVAAKTSKPAAQKAKKTDLESAILHNGSKFYPADSEPKPKQTRKTVRPTKLRKSITPGTVLVLLAGRFRGKKVVFLKQLASGLLLVTGPYAVNGIPVRRVNQAYVIATSTKVDVSSVKVSEKFNDQYFARETEEKSKDAEQKFFGEGAEAKKTLPAHKAADQKELDAQLVKAISAVPMLKSYLKASFSLTKGQAPHLMKF</sequence>
<protein>
    <submittedName>
        <fullName evidence="5">60S ribosomal protein L6-3</fullName>
    </submittedName>
</protein>
<dbReference type="Pfam" id="PF01159">
    <property type="entry name" value="Ribosomal_L6e"/>
    <property type="match status" value="1"/>
</dbReference>
<comment type="similarity">
    <text evidence="1">Belongs to the eukaryotic ribosomal protein eL6 family.</text>
</comment>
<gene>
    <name evidence="5" type="ORF">AX774_g7862</name>
</gene>
<evidence type="ECO:0000256" key="3">
    <source>
        <dbReference type="ARBA" id="ARBA00023274"/>
    </source>
</evidence>
<comment type="caution">
    <text evidence="5">The sequence shown here is derived from an EMBL/GenBank/DDBJ whole genome shotgun (WGS) entry which is preliminary data.</text>
</comment>
<dbReference type="PANTHER" id="PTHR10715">
    <property type="entry name" value="60S RIBOSOMAL PROTEIN L6"/>
    <property type="match status" value="1"/>
</dbReference>
<proteinExistence type="inferred from homology"/>
<keyword evidence="6" id="KW-1185">Reference proteome</keyword>
<dbReference type="InterPro" id="IPR000915">
    <property type="entry name" value="60S_ribosomal_eL6"/>
</dbReference>
<dbReference type="PANTHER" id="PTHR10715:SF0">
    <property type="entry name" value="LARGE RIBOSOMAL SUBUNIT PROTEIN EL6"/>
    <property type="match status" value="1"/>
</dbReference>
<evidence type="ECO:0000313" key="5">
    <source>
        <dbReference type="EMBL" id="OMH78741.1"/>
    </source>
</evidence>
<dbReference type="SUPFAM" id="SSF50104">
    <property type="entry name" value="Translation proteins SH3-like domain"/>
    <property type="match status" value="1"/>
</dbReference>
<organism evidence="5 6">
    <name type="scientific">Zancudomyces culisetae</name>
    <name type="common">Gut fungus</name>
    <name type="synonym">Smittium culisetae</name>
    <dbReference type="NCBI Taxonomy" id="1213189"/>
    <lineage>
        <taxon>Eukaryota</taxon>
        <taxon>Fungi</taxon>
        <taxon>Fungi incertae sedis</taxon>
        <taxon>Zoopagomycota</taxon>
        <taxon>Kickxellomycotina</taxon>
        <taxon>Harpellomycetes</taxon>
        <taxon>Harpellales</taxon>
        <taxon>Legeriomycetaceae</taxon>
        <taxon>Zancudomyces</taxon>
    </lineage>
</organism>
<dbReference type="GO" id="GO:0003735">
    <property type="term" value="F:structural constituent of ribosome"/>
    <property type="evidence" value="ECO:0007669"/>
    <property type="project" value="InterPro"/>
</dbReference>
<accession>A0A1R1PCS1</accession>
<evidence type="ECO:0000256" key="4">
    <source>
        <dbReference type="SAM" id="MobiDB-lite"/>
    </source>
</evidence>
<evidence type="ECO:0000256" key="2">
    <source>
        <dbReference type="ARBA" id="ARBA00022980"/>
    </source>
</evidence>
<dbReference type="Gene3D" id="2.30.30.30">
    <property type="match status" value="1"/>
</dbReference>
<reference evidence="6" key="1">
    <citation type="submission" date="2017-01" db="EMBL/GenBank/DDBJ databases">
        <authorList>
            <person name="Wang Y."/>
            <person name="White M."/>
            <person name="Kvist S."/>
            <person name="Moncalvo J.-M."/>
        </authorList>
    </citation>
    <scope>NUCLEOTIDE SEQUENCE [LARGE SCALE GENOMIC DNA]</scope>
    <source>
        <strain evidence="6">COL-18-3</strain>
    </source>
</reference>
<keyword evidence="3" id="KW-0687">Ribonucleoprotein</keyword>
<dbReference type="InterPro" id="IPR008991">
    <property type="entry name" value="Translation_prot_SH3-like_sf"/>
</dbReference>
<dbReference type="CDD" id="cd13156">
    <property type="entry name" value="KOW_RPL6"/>
    <property type="match status" value="1"/>
</dbReference>
<dbReference type="FunFam" id="2.30.30.30:FF:000014">
    <property type="entry name" value="60S ribosomal protein L6"/>
    <property type="match status" value="1"/>
</dbReference>